<evidence type="ECO:0000313" key="8">
    <source>
        <dbReference type="EMBL" id="GGM65559.1"/>
    </source>
</evidence>
<feature type="region of interest" description="Disordered" evidence="6">
    <location>
        <begin position="324"/>
        <end position="354"/>
    </location>
</feature>
<protein>
    <recommendedName>
        <fullName evidence="5">o-succinylbenzoate synthase</fullName>
        <shortName evidence="5">OSB synthase</shortName>
        <shortName evidence="5">OSBS</shortName>
        <ecNumber evidence="5">4.2.1.113</ecNumber>
    </recommendedName>
    <alternativeName>
        <fullName evidence="5">4-(2'-carboxyphenyl)-4-oxybutyric acid synthase</fullName>
    </alternativeName>
    <alternativeName>
        <fullName evidence="5">o-succinylbenzoic acid synthase</fullName>
    </alternativeName>
</protein>
<dbReference type="Gene3D" id="3.30.390.10">
    <property type="entry name" value="Enolase-like, N-terminal domain"/>
    <property type="match status" value="1"/>
</dbReference>
<dbReference type="SFLD" id="SFLDG00180">
    <property type="entry name" value="muconate_cycloisomerase"/>
    <property type="match status" value="1"/>
</dbReference>
<dbReference type="AlphaFoldDB" id="A0A830FMU0"/>
<evidence type="ECO:0000259" key="7">
    <source>
        <dbReference type="SMART" id="SM00922"/>
    </source>
</evidence>
<dbReference type="EMBL" id="BMOO01000003">
    <property type="protein sequence ID" value="GGM65559.1"/>
    <property type="molecule type" value="Genomic_DNA"/>
</dbReference>
<feature type="binding site" evidence="5">
    <location>
        <position position="216"/>
    </location>
    <ligand>
        <name>Mg(2+)</name>
        <dbReference type="ChEBI" id="CHEBI:18420"/>
    </ligand>
</feature>
<dbReference type="GO" id="GO:0043748">
    <property type="term" value="F:O-succinylbenzoate synthase activity"/>
    <property type="evidence" value="ECO:0007669"/>
    <property type="project" value="UniProtKB-EC"/>
</dbReference>
<keyword evidence="3 8" id="KW-0413">Isomerase</keyword>
<feature type="binding site" evidence="5">
    <location>
        <position position="239"/>
    </location>
    <ligand>
        <name>Mg(2+)</name>
        <dbReference type="ChEBI" id="CHEBI:18420"/>
    </ligand>
</feature>
<evidence type="ECO:0000256" key="6">
    <source>
        <dbReference type="SAM" id="MobiDB-lite"/>
    </source>
</evidence>
<dbReference type="Proteomes" id="UP000614609">
    <property type="component" value="Unassembled WGS sequence"/>
</dbReference>
<dbReference type="InterPro" id="IPR029017">
    <property type="entry name" value="Enolase-like_N"/>
</dbReference>
<evidence type="ECO:0000256" key="3">
    <source>
        <dbReference type="ARBA" id="ARBA00023235"/>
    </source>
</evidence>
<dbReference type="GO" id="GO:0016854">
    <property type="term" value="F:racemase and epimerase activity"/>
    <property type="evidence" value="ECO:0007669"/>
    <property type="project" value="UniProtKB-ARBA"/>
</dbReference>
<dbReference type="SUPFAM" id="SSF51604">
    <property type="entry name" value="Enolase C-terminal domain-like"/>
    <property type="match status" value="1"/>
</dbReference>
<feature type="active site" description="Proton donor" evidence="5">
    <location>
        <position position="161"/>
    </location>
</feature>
<keyword evidence="1 5" id="KW-0479">Metal-binding</keyword>
<evidence type="ECO:0000256" key="2">
    <source>
        <dbReference type="ARBA" id="ARBA00022842"/>
    </source>
</evidence>
<dbReference type="EC" id="4.2.1.113" evidence="5"/>
<dbReference type="SUPFAM" id="SSF54826">
    <property type="entry name" value="Enolase N-terminal domain-like"/>
    <property type="match status" value="1"/>
</dbReference>
<dbReference type="SFLD" id="SFLDF00009">
    <property type="entry name" value="o-succinylbenzoate_synthase"/>
    <property type="match status" value="1"/>
</dbReference>
<feature type="active site" description="Proton acceptor" evidence="5">
    <location>
        <position position="262"/>
    </location>
</feature>
<dbReference type="HAMAP" id="MF_00470">
    <property type="entry name" value="MenC_1"/>
    <property type="match status" value="1"/>
</dbReference>
<dbReference type="PANTHER" id="PTHR48073:SF2">
    <property type="entry name" value="O-SUCCINYLBENZOATE SYNTHASE"/>
    <property type="match status" value="1"/>
</dbReference>
<dbReference type="OrthoDB" id="214520at2157"/>
<feature type="compositionally biased region" description="Basic and acidic residues" evidence="6">
    <location>
        <begin position="324"/>
        <end position="337"/>
    </location>
</feature>
<keyword evidence="5" id="KW-0474">Menaquinone biosynthesis</keyword>
<comment type="cofactor">
    <cofactor evidence="5">
        <name>a divalent metal cation</name>
        <dbReference type="ChEBI" id="CHEBI:60240"/>
    </cofactor>
</comment>
<name>A0A830FMU0_9EURY</name>
<evidence type="ECO:0000256" key="4">
    <source>
        <dbReference type="ARBA" id="ARBA00023239"/>
    </source>
</evidence>
<dbReference type="InterPro" id="IPR013342">
    <property type="entry name" value="Mandelate_racemase_C"/>
</dbReference>
<dbReference type="InterPro" id="IPR029065">
    <property type="entry name" value="Enolase_C-like"/>
</dbReference>
<comment type="function">
    <text evidence="5">Converts 2-succinyl-6-hydroxy-2,4-cyclohexadiene-1-carboxylate (SHCHC) to 2-succinylbenzoate (OSB).</text>
</comment>
<dbReference type="EMBL" id="JAGGKO010000001">
    <property type="protein sequence ID" value="MBP1953404.1"/>
    <property type="molecule type" value="Genomic_DNA"/>
</dbReference>
<reference evidence="8" key="2">
    <citation type="submission" date="2020-09" db="EMBL/GenBank/DDBJ databases">
        <authorList>
            <person name="Sun Q."/>
            <person name="Ohkuma M."/>
        </authorList>
    </citation>
    <scope>NUCLEOTIDE SEQUENCE</scope>
    <source>
        <strain evidence="8">JCM 16108</strain>
    </source>
</reference>
<evidence type="ECO:0000313" key="9">
    <source>
        <dbReference type="EMBL" id="MBP1953404.1"/>
    </source>
</evidence>
<dbReference type="GO" id="GO:0009234">
    <property type="term" value="P:menaquinone biosynthetic process"/>
    <property type="evidence" value="ECO:0007669"/>
    <property type="project" value="UniProtKB-UniRule"/>
</dbReference>
<evidence type="ECO:0000256" key="5">
    <source>
        <dbReference type="HAMAP-Rule" id="MF_00470"/>
    </source>
</evidence>
<organism evidence="8 10">
    <name type="scientific">Halarchaeum rubridurum</name>
    <dbReference type="NCBI Taxonomy" id="489911"/>
    <lineage>
        <taxon>Archaea</taxon>
        <taxon>Methanobacteriati</taxon>
        <taxon>Methanobacteriota</taxon>
        <taxon>Stenosarchaea group</taxon>
        <taxon>Halobacteria</taxon>
        <taxon>Halobacteriales</taxon>
        <taxon>Halobacteriaceae</taxon>
    </lineage>
</organism>
<dbReference type="SMART" id="SM00922">
    <property type="entry name" value="MR_MLE"/>
    <property type="match status" value="1"/>
</dbReference>
<dbReference type="Proteomes" id="UP000765891">
    <property type="component" value="Unassembled WGS sequence"/>
</dbReference>
<dbReference type="UniPathway" id="UPA00079"/>
<keyword evidence="2 5" id="KW-0460">Magnesium</keyword>
<dbReference type="RefSeq" id="WP_188871405.1">
    <property type="nucleotide sequence ID" value="NZ_BMOO01000003.1"/>
</dbReference>
<reference evidence="8" key="1">
    <citation type="journal article" date="2014" name="Int. J. Syst. Evol. Microbiol.">
        <title>Complete genome sequence of Corynebacterium casei LMG S-19264T (=DSM 44701T), isolated from a smear-ripened cheese.</title>
        <authorList>
            <consortium name="US DOE Joint Genome Institute (JGI-PGF)"/>
            <person name="Walter F."/>
            <person name="Albersmeier A."/>
            <person name="Kalinowski J."/>
            <person name="Ruckert C."/>
        </authorList>
    </citation>
    <scope>NUCLEOTIDE SEQUENCE</scope>
    <source>
        <strain evidence="8">JCM 16108</strain>
    </source>
</reference>
<dbReference type="InterPro" id="IPR036849">
    <property type="entry name" value="Enolase-like_C_sf"/>
</dbReference>
<evidence type="ECO:0000256" key="1">
    <source>
        <dbReference type="ARBA" id="ARBA00022723"/>
    </source>
</evidence>
<dbReference type="PANTHER" id="PTHR48073">
    <property type="entry name" value="O-SUCCINYLBENZOATE SYNTHASE-RELATED"/>
    <property type="match status" value="1"/>
</dbReference>
<proteinExistence type="inferred from homology"/>
<keyword evidence="4 5" id="KW-0456">Lyase</keyword>
<gene>
    <name evidence="5" type="primary">menC</name>
    <name evidence="8" type="ORF">GCM10009017_14540</name>
    <name evidence="9" type="ORF">J2752_000285</name>
</gene>
<comment type="caution">
    <text evidence="8">The sequence shown here is derived from an EMBL/GenBank/DDBJ whole genome shotgun (WGS) entry which is preliminary data.</text>
</comment>
<keyword evidence="10" id="KW-1185">Reference proteome</keyword>
<dbReference type="GO" id="GO:0000287">
    <property type="term" value="F:magnesium ion binding"/>
    <property type="evidence" value="ECO:0007669"/>
    <property type="project" value="UniProtKB-UniRule"/>
</dbReference>
<accession>A0A830FMU0</accession>
<dbReference type="SFLD" id="SFLDS00001">
    <property type="entry name" value="Enolase"/>
    <property type="match status" value="1"/>
</dbReference>
<comment type="similarity">
    <text evidence="5">Belongs to the mandelate racemase/muconate lactonizing enzyme family. MenC type 1 subfamily.</text>
</comment>
<dbReference type="Pfam" id="PF02746">
    <property type="entry name" value="MR_MLE_N"/>
    <property type="match status" value="1"/>
</dbReference>
<dbReference type="Pfam" id="PF13378">
    <property type="entry name" value="MR_MLE_C"/>
    <property type="match status" value="1"/>
</dbReference>
<reference evidence="9" key="3">
    <citation type="submission" date="2021-03" db="EMBL/GenBank/DDBJ databases">
        <title>Genomic Encyclopedia of Type Strains, Phase IV (KMG-IV): sequencing the most valuable type-strain genomes for metagenomic binning, comparative biology and taxonomic classification.</title>
        <authorList>
            <person name="Goeker M."/>
        </authorList>
    </citation>
    <scope>NUCLEOTIDE SEQUENCE</scope>
    <source>
        <strain evidence="9">DSM 22443</strain>
    </source>
</reference>
<dbReference type="Gene3D" id="3.20.20.120">
    <property type="entry name" value="Enolase-like C-terminal domain"/>
    <property type="match status" value="1"/>
</dbReference>
<sequence>MRVEPVALPLAEPLDTARGTMTERRGFLVTVERDGATGVGEATPLPGWTESHDDCRAALERAGDAGSDADALAACEGAPAARHAVSLAFADAAARACGVPLYRYLAGGGSGDVAEETTTSAPDERVERLPVNATVGDADPATTADRVREAVSAGFEAVKLKVGARSLDADAARVAAAREAAPDVALRVDANGAWTPDDARRALDAFDASADVAYAEQPLAAPSLDAHAALRGRAPIALDESVAAVGLDAVLSADAADVVVLKPMALGGVDRTVAAGRRARRAGVEPVVTTTFDGVYARTAAVHAAAALAPLPACGLATGDALARDHAPDPAPVRDGRIVVPQGKGNGVAGPHDE</sequence>
<evidence type="ECO:0000313" key="10">
    <source>
        <dbReference type="Proteomes" id="UP000614609"/>
    </source>
</evidence>
<comment type="catalytic activity">
    <reaction evidence="5">
        <text>(1R,6R)-6-hydroxy-2-succinyl-cyclohexa-2,4-diene-1-carboxylate = 2-succinylbenzoate + H2O</text>
        <dbReference type="Rhea" id="RHEA:10196"/>
        <dbReference type="ChEBI" id="CHEBI:15377"/>
        <dbReference type="ChEBI" id="CHEBI:18325"/>
        <dbReference type="ChEBI" id="CHEBI:58689"/>
        <dbReference type="EC" id="4.2.1.113"/>
    </reaction>
</comment>
<dbReference type="InterPro" id="IPR010196">
    <property type="entry name" value="OSB_synthase_MenC1"/>
</dbReference>
<feature type="domain" description="Mandelate racemase/muconate lactonizing enzyme C-terminal" evidence="7">
    <location>
        <begin position="140"/>
        <end position="237"/>
    </location>
</feature>
<comment type="pathway">
    <text evidence="5">Quinol/quinone metabolism; menaquinone biosynthesis.</text>
</comment>
<dbReference type="InterPro" id="IPR013341">
    <property type="entry name" value="Mandelate_racemase_N_dom"/>
</dbReference>
<feature type="binding site" evidence="5">
    <location>
        <position position="189"/>
    </location>
    <ligand>
        <name>Mg(2+)</name>
        <dbReference type="ChEBI" id="CHEBI:18420"/>
    </ligand>
</feature>
<comment type="pathway">
    <text evidence="5">Quinol/quinone metabolism; 1,4-dihydroxy-2-naphthoate biosynthesis; 1,4-dihydroxy-2-naphthoate from chorismate: step 4/7.</text>
</comment>
<dbReference type="UniPathway" id="UPA01057">
    <property type="reaction ID" value="UER00165"/>
</dbReference>